<dbReference type="PANTHER" id="PTHR45527">
    <property type="entry name" value="NONRIBOSOMAL PEPTIDE SYNTHETASE"/>
    <property type="match status" value="1"/>
</dbReference>
<dbReference type="PANTHER" id="PTHR45527:SF1">
    <property type="entry name" value="FATTY ACID SYNTHASE"/>
    <property type="match status" value="1"/>
</dbReference>
<evidence type="ECO:0000313" key="3">
    <source>
        <dbReference type="EMBL" id="MFC0863862.1"/>
    </source>
</evidence>
<dbReference type="Proteomes" id="UP001589870">
    <property type="component" value="Unassembled WGS sequence"/>
</dbReference>
<protein>
    <submittedName>
        <fullName evidence="3">Amino acid adenylation domain-containing protein</fullName>
    </submittedName>
</protein>
<dbReference type="SUPFAM" id="SSF56801">
    <property type="entry name" value="Acetyl-CoA synthetase-like"/>
    <property type="match status" value="1"/>
</dbReference>
<evidence type="ECO:0000259" key="1">
    <source>
        <dbReference type="Pfam" id="PF00501"/>
    </source>
</evidence>
<dbReference type="NCBIfam" id="TIGR01733">
    <property type="entry name" value="AA-adenyl-dom"/>
    <property type="match status" value="1"/>
</dbReference>
<dbReference type="PROSITE" id="PS00455">
    <property type="entry name" value="AMP_BINDING"/>
    <property type="match status" value="1"/>
</dbReference>
<dbReference type="EMBL" id="JBHMQT010000035">
    <property type="protein sequence ID" value="MFC0863862.1"/>
    <property type="molecule type" value="Genomic_DNA"/>
</dbReference>
<dbReference type="InterPro" id="IPR025110">
    <property type="entry name" value="AMP-bd_C"/>
</dbReference>
<dbReference type="RefSeq" id="WP_394301999.1">
    <property type="nucleotide sequence ID" value="NZ_JBHMQT010000035.1"/>
</dbReference>
<evidence type="ECO:0000313" key="4">
    <source>
        <dbReference type="Proteomes" id="UP001589870"/>
    </source>
</evidence>
<proteinExistence type="predicted"/>
<feature type="domain" description="AMP-binding enzyme C-terminal" evidence="2">
    <location>
        <begin position="445"/>
        <end position="521"/>
    </location>
</feature>
<accession>A0ABV6U5Z7</accession>
<name>A0ABV6U5Z7_9ACTN</name>
<dbReference type="Gene3D" id="3.40.50.12780">
    <property type="entry name" value="N-terminal domain of ligase-like"/>
    <property type="match status" value="1"/>
</dbReference>
<dbReference type="CDD" id="cd05930">
    <property type="entry name" value="A_NRPS"/>
    <property type="match status" value="1"/>
</dbReference>
<reference evidence="3 4" key="1">
    <citation type="submission" date="2024-09" db="EMBL/GenBank/DDBJ databases">
        <authorList>
            <person name="Sun Q."/>
            <person name="Mori K."/>
        </authorList>
    </citation>
    <scope>NUCLEOTIDE SEQUENCE [LARGE SCALE GENOMIC DNA]</scope>
    <source>
        <strain evidence="3 4">TBRC 1851</strain>
    </source>
</reference>
<dbReference type="InterPro" id="IPR020845">
    <property type="entry name" value="AMP-binding_CS"/>
</dbReference>
<organism evidence="3 4">
    <name type="scientific">Sphaerimonospora cavernae</name>
    <dbReference type="NCBI Taxonomy" id="1740611"/>
    <lineage>
        <taxon>Bacteria</taxon>
        <taxon>Bacillati</taxon>
        <taxon>Actinomycetota</taxon>
        <taxon>Actinomycetes</taxon>
        <taxon>Streptosporangiales</taxon>
        <taxon>Streptosporangiaceae</taxon>
        <taxon>Sphaerimonospora</taxon>
    </lineage>
</organism>
<comment type="caution">
    <text evidence="3">The sequence shown here is derived from an EMBL/GenBank/DDBJ whole genome shotgun (WGS) entry which is preliminary data.</text>
</comment>
<dbReference type="InterPro" id="IPR000873">
    <property type="entry name" value="AMP-dep_synth/lig_dom"/>
</dbReference>
<feature type="domain" description="AMP-dependent synthetase/ligase" evidence="1">
    <location>
        <begin position="25"/>
        <end position="385"/>
    </location>
</feature>
<dbReference type="Pfam" id="PF13193">
    <property type="entry name" value="AMP-binding_C"/>
    <property type="match status" value="1"/>
</dbReference>
<evidence type="ECO:0000259" key="2">
    <source>
        <dbReference type="Pfam" id="PF13193"/>
    </source>
</evidence>
<dbReference type="Pfam" id="PF00501">
    <property type="entry name" value="AMP-binding"/>
    <property type="match status" value="1"/>
</dbReference>
<dbReference type="InterPro" id="IPR010071">
    <property type="entry name" value="AA_adenyl_dom"/>
</dbReference>
<dbReference type="InterPro" id="IPR042099">
    <property type="entry name" value="ANL_N_sf"/>
</dbReference>
<dbReference type="InterPro" id="IPR045851">
    <property type="entry name" value="AMP-bd_C_sf"/>
</dbReference>
<keyword evidence="4" id="KW-1185">Reference proteome</keyword>
<gene>
    <name evidence="3" type="ORF">ACFHYQ_16275</name>
</gene>
<sequence length="532" mass="56308">MSGRRATALVRAERPIHEVVLGHAVTGPDAEAVASDGVSVSYREFAGRATSVAAALTAAGGVEGMPVAVRMEPGPTQAAAVLGVLSAGACVLCLDTGEVGRRGRAVLEDLRPVRLLFDGRAAEDELVGWYREALGGSILDVGVAAGPGSSPHGTACEAARAPLPGLAEADPDAWMYVTYTSGSTGRPKGIPQTRRGFTQFMSWFTEEFRIGPGARVAQWAAPGYDASLVEMFAPLLAGATLCPVSPRTRANPEKIVDWLAAERVTHLQTVPSFARQLLEVINRSEAAGRLPELDHLLLAGEPLTGDLANGLRAALPGTRLVNLYGPTESILATWHEVTGTVADRAPIGTPIPGREVLVLDELDRPCPVGTTGELVIHSPYITPGYVGAAAGERSAFEPPRGGGAAERFYRTGDLGRWNADGLLEFVGRRDLQVKFNGIRLELGDVEAVLTGHETVAECAVVAVPGRHRLVVSLAAFIVPRDSVSEGARAAWRTALRRWFGRAVPPVTFMTVGSLPRTPGGKVDRDRLRQLYA</sequence>
<dbReference type="Gene3D" id="3.30.300.30">
    <property type="match status" value="1"/>
</dbReference>